<comment type="caution">
    <text evidence="2">The sequence shown here is derived from an EMBL/GenBank/DDBJ whole genome shotgun (WGS) entry which is preliminary data.</text>
</comment>
<sequence length="99" mass="10961">MNDNMIGNLPQNINKESNSPKSDAHEITKVVKHGSRIVGYELENGHQVDKFAAIEMAKNGDIKGVRVSVSSKGEEYLRSLPDDNESNNLRNLPTVKIQS</sequence>
<organism evidence="2 3">
    <name type="scientific">Clostridium moniliforme</name>
    <dbReference type="NCBI Taxonomy" id="39489"/>
    <lineage>
        <taxon>Bacteria</taxon>
        <taxon>Bacillati</taxon>
        <taxon>Bacillota</taxon>
        <taxon>Clostridia</taxon>
        <taxon>Eubacteriales</taxon>
        <taxon>Clostridiaceae</taxon>
        <taxon>Clostridium</taxon>
    </lineage>
</organism>
<feature type="compositionally biased region" description="Polar residues" evidence="1">
    <location>
        <begin position="86"/>
        <end position="99"/>
    </location>
</feature>
<name>A0ABS4F243_9CLOT</name>
<reference evidence="2 3" key="1">
    <citation type="submission" date="2021-03" db="EMBL/GenBank/DDBJ databases">
        <title>Genomic Encyclopedia of Type Strains, Phase IV (KMG-IV): sequencing the most valuable type-strain genomes for metagenomic binning, comparative biology and taxonomic classification.</title>
        <authorList>
            <person name="Goeker M."/>
        </authorList>
    </citation>
    <scope>NUCLEOTIDE SEQUENCE [LARGE SCALE GENOMIC DNA]</scope>
    <source>
        <strain evidence="2 3">DSM 3984</strain>
    </source>
</reference>
<protein>
    <recommendedName>
        <fullName evidence="4">DUF3892 domain-containing protein</fullName>
    </recommendedName>
</protein>
<dbReference type="EMBL" id="JAGGJZ010000006">
    <property type="protein sequence ID" value="MBP1890320.1"/>
    <property type="molecule type" value="Genomic_DNA"/>
</dbReference>
<evidence type="ECO:0000313" key="3">
    <source>
        <dbReference type="Proteomes" id="UP000783390"/>
    </source>
</evidence>
<feature type="compositionally biased region" description="Polar residues" evidence="1">
    <location>
        <begin position="1"/>
        <end position="21"/>
    </location>
</feature>
<evidence type="ECO:0008006" key="4">
    <source>
        <dbReference type="Google" id="ProtNLM"/>
    </source>
</evidence>
<gene>
    <name evidence="2" type="ORF">J2Z53_001915</name>
</gene>
<dbReference type="Pfam" id="PF13031">
    <property type="entry name" value="DUF3892"/>
    <property type="match status" value="1"/>
</dbReference>
<evidence type="ECO:0000313" key="2">
    <source>
        <dbReference type="EMBL" id="MBP1890320.1"/>
    </source>
</evidence>
<accession>A0ABS4F243</accession>
<proteinExistence type="predicted"/>
<dbReference type="Proteomes" id="UP000783390">
    <property type="component" value="Unassembled WGS sequence"/>
</dbReference>
<dbReference type="RefSeq" id="WP_209797243.1">
    <property type="nucleotide sequence ID" value="NZ_JAGGJZ010000006.1"/>
</dbReference>
<feature type="region of interest" description="Disordered" evidence="1">
    <location>
        <begin position="1"/>
        <end position="23"/>
    </location>
</feature>
<dbReference type="InterPro" id="IPR024997">
    <property type="entry name" value="DUF3892"/>
</dbReference>
<keyword evidence="3" id="KW-1185">Reference proteome</keyword>
<feature type="region of interest" description="Disordered" evidence="1">
    <location>
        <begin position="78"/>
        <end position="99"/>
    </location>
</feature>
<evidence type="ECO:0000256" key="1">
    <source>
        <dbReference type="SAM" id="MobiDB-lite"/>
    </source>
</evidence>